<dbReference type="Gene3D" id="3.40.140.10">
    <property type="entry name" value="Cytidine Deaminase, domain 2"/>
    <property type="match status" value="1"/>
</dbReference>
<evidence type="ECO:0000256" key="7">
    <source>
        <dbReference type="PIRSR" id="PIRSR006019-2"/>
    </source>
</evidence>
<dbReference type="OrthoDB" id="9788517at2"/>
<dbReference type="Proteomes" id="UP000295066">
    <property type="component" value="Unassembled WGS sequence"/>
</dbReference>
<reference evidence="9 10" key="1">
    <citation type="submission" date="2019-03" db="EMBL/GenBank/DDBJ databases">
        <title>Genomic Encyclopedia of Type Strains, Phase IV (KMG-IV): sequencing the most valuable type-strain genomes for metagenomic binning, comparative biology and taxonomic classification.</title>
        <authorList>
            <person name="Goeker M."/>
        </authorList>
    </citation>
    <scope>NUCLEOTIDE SEQUENCE [LARGE SCALE GENOMIC DNA]</scope>
    <source>
        <strain evidence="9 10">DSM 25964</strain>
    </source>
</reference>
<dbReference type="GO" id="GO:0006220">
    <property type="term" value="P:pyrimidine nucleotide metabolic process"/>
    <property type="evidence" value="ECO:0007669"/>
    <property type="project" value="InterPro"/>
</dbReference>
<dbReference type="PIRSF" id="PIRSF006019">
    <property type="entry name" value="dCMP_deaminase"/>
    <property type="match status" value="1"/>
</dbReference>
<feature type="binding site" evidence="7">
    <location>
        <position position="111"/>
    </location>
    <ligand>
        <name>Zn(2+)</name>
        <dbReference type="ChEBI" id="CHEBI:29105"/>
        <note>catalytic</note>
    </ligand>
</feature>
<dbReference type="EMBL" id="SORI01000004">
    <property type="protein sequence ID" value="TDY61935.1"/>
    <property type="molecule type" value="Genomic_DNA"/>
</dbReference>
<dbReference type="CDD" id="cd01286">
    <property type="entry name" value="deoxycytidylate_deaminase"/>
    <property type="match status" value="1"/>
</dbReference>
<dbReference type="GO" id="GO:0008270">
    <property type="term" value="F:zinc ion binding"/>
    <property type="evidence" value="ECO:0007669"/>
    <property type="project" value="InterPro"/>
</dbReference>
<feature type="active site" description="Proton donor" evidence="6">
    <location>
        <position position="82"/>
    </location>
</feature>
<keyword evidence="5 7" id="KW-0862">Zinc</keyword>
<feature type="binding site" evidence="7">
    <location>
        <position position="80"/>
    </location>
    <ligand>
        <name>Zn(2+)</name>
        <dbReference type="ChEBI" id="CHEBI:29105"/>
        <note>catalytic</note>
    </ligand>
</feature>
<dbReference type="GO" id="GO:0004132">
    <property type="term" value="F:dCMP deaminase activity"/>
    <property type="evidence" value="ECO:0007669"/>
    <property type="project" value="InterPro"/>
</dbReference>
<dbReference type="InterPro" id="IPR016193">
    <property type="entry name" value="Cytidine_deaminase-like"/>
</dbReference>
<accession>A0A4R8MDJ7</accession>
<evidence type="ECO:0000313" key="10">
    <source>
        <dbReference type="Proteomes" id="UP000295066"/>
    </source>
</evidence>
<dbReference type="PROSITE" id="PS00903">
    <property type="entry name" value="CYT_DCMP_DEAMINASES_1"/>
    <property type="match status" value="1"/>
</dbReference>
<evidence type="ECO:0000256" key="4">
    <source>
        <dbReference type="ARBA" id="ARBA00022801"/>
    </source>
</evidence>
<dbReference type="AlphaFoldDB" id="A0A4R8MDJ7"/>
<keyword evidence="3 7" id="KW-0479">Metal-binding</keyword>
<comment type="cofactor">
    <cofactor evidence="1 7">
        <name>Zn(2+)</name>
        <dbReference type="ChEBI" id="CHEBI:29105"/>
    </cofactor>
</comment>
<sequence>MTIQRPEWDLYFMMIAGVAASRSTCLRRRVGAVIVRDNHIISTGYNGAPKGLPHCGEVGCLRTILGIPSGERHEICRGSHAEMNAIAQAASVGTSTAGAAIYCTHEPCSFCTKAILNAGIRRVVYVHPYPDELARTMRADAAVTVDRLPENVFSMVSPLLEGLFQPALQ</sequence>
<dbReference type="InterPro" id="IPR016473">
    <property type="entry name" value="dCMP_deaminase"/>
</dbReference>
<evidence type="ECO:0000256" key="1">
    <source>
        <dbReference type="ARBA" id="ARBA00001947"/>
    </source>
</evidence>
<dbReference type="InterPro" id="IPR002125">
    <property type="entry name" value="CMP_dCMP_dom"/>
</dbReference>
<proteinExistence type="inferred from homology"/>
<keyword evidence="10" id="KW-1185">Reference proteome</keyword>
<dbReference type="RefSeq" id="WP_133957025.1">
    <property type="nucleotide sequence ID" value="NZ_SORI01000004.1"/>
</dbReference>
<evidence type="ECO:0000256" key="2">
    <source>
        <dbReference type="ARBA" id="ARBA00006576"/>
    </source>
</evidence>
<evidence type="ECO:0000256" key="5">
    <source>
        <dbReference type="ARBA" id="ARBA00022833"/>
    </source>
</evidence>
<dbReference type="SUPFAM" id="SSF53927">
    <property type="entry name" value="Cytidine deaminase-like"/>
    <property type="match status" value="1"/>
</dbReference>
<dbReference type="InterPro" id="IPR035105">
    <property type="entry name" value="Deoxycytidylate_deaminase_dom"/>
</dbReference>
<dbReference type="PANTHER" id="PTHR11086">
    <property type="entry name" value="DEOXYCYTIDYLATE DEAMINASE-RELATED"/>
    <property type="match status" value="1"/>
</dbReference>
<dbReference type="PROSITE" id="PS51747">
    <property type="entry name" value="CYT_DCMP_DEAMINASES_2"/>
    <property type="match status" value="1"/>
</dbReference>
<feature type="binding site" evidence="7">
    <location>
        <position position="108"/>
    </location>
    <ligand>
        <name>Zn(2+)</name>
        <dbReference type="ChEBI" id="CHEBI:29105"/>
        <note>catalytic</note>
    </ligand>
</feature>
<dbReference type="Pfam" id="PF00383">
    <property type="entry name" value="dCMP_cyt_deam_1"/>
    <property type="match status" value="1"/>
</dbReference>
<dbReference type="InterPro" id="IPR015517">
    <property type="entry name" value="dCMP_deaminase-rel"/>
</dbReference>
<feature type="domain" description="CMP/dCMP-type deaminase" evidence="8">
    <location>
        <begin position="7"/>
        <end position="167"/>
    </location>
</feature>
<dbReference type="InterPro" id="IPR016192">
    <property type="entry name" value="APOBEC/CMP_deaminase_Zn-bd"/>
</dbReference>
<dbReference type="GO" id="GO:0005737">
    <property type="term" value="C:cytoplasm"/>
    <property type="evidence" value="ECO:0007669"/>
    <property type="project" value="TreeGrafter"/>
</dbReference>
<dbReference type="PANTHER" id="PTHR11086:SF18">
    <property type="entry name" value="DEOXYCYTIDYLATE DEAMINASE"/>
    <property type="match status" value="1"/>
</dbReference>
<gene>
    <name evidence="9" type="ORF">C8D99_104180</name>
</gene>
<keyword evidence="4" id="KW-0378">Hydrolase</keyword>
<protein>
    <submittedName>
        <fullName evidence="9">dCMP deaminase</fullName>
    </submittedName>
</protein>
<evidence type="ECO:0000256" key="6">
    <source>
        <dbReference type="PIRSR" id="PIRSR006019-1"/>
    </source>
</evidence>
<name>A0A4R8MDJ7_9BACT</name>
<comment type="similarity">
    <text evidence="2">Belongs to the cytidine and deoxycytidylate deaminase family.</text>
</comment>
<organism evidence="9 10">
    <name type="scientific">Aminivibrio pyruvatiphilus</name>
    <dbReference type="NCBI Taxonomy" id="1005740"/>
    <lineage>
        <taxon>Bacteria</taxon>
        <taxon>Thermotogati</taxon>
        <taxon>Synergistota</taxon>
        <taxon>Synergistia</taxon>
        <taxon>Synergistales</taxon>
        <taxon>Aminobacteriaceae</taxon>
        <taxon>Aminivibrio</taxon>
    </lineage>
</organism>
<evidence type="ECO:0000313" key="9">
    <source>
        <dbReference type="EMBL" id="TDY61935.1"/>
    </source>
</evidence>
<evidence type="ECO:0000256" key="3">
    <source>
        <dbReference type="ARBA" id="ARBA00022723"/>
    </source>
</evidence>
<comment type="caution">
    <text evidence="9">The sequence shown here is derived from an EMBL/GenBank/DDBJ whole genome shotgun (WGS) entry which is preliminary data.</text>
</comment>
<evidence type="ECO:0000259" key="8">
    <source>
        <dbReference type="PROSITE" id="PS51747"/>
    </source>
</evidence>